<dbReference type="Proteomes" id="UP000695000">
    <property type="component" value="Unplaced"/>
</dbReference>
<dbReference type="InterPro" id="IPR001841">
    <property type="entry name" value="Znf_RING"/>
</dbReference>
<reference evidence="6" key="1">
    <citation type="submission" date="2025-08" db="UniProtKB">
        <authorList>
            <consortium name="RefSeq"/>
        </authorList>
    </citation>
    <scope>IDENTIFICATION</scope>
    <source>
        <tissue evidence="6">Whole Larva</tissue>
    </source>
</reference>
<organism evidence="5 6">
    <name type="scientific">Nicrophorus vespilloides</name>
    <name type="common">Boreal carrion beetle</name>
    <dbReference type="NCBI Taxonomy" id="110193"/>
    <lineage>
        <taxon>Eukaryota</taxon>
        <taxon>Metazoa</taxon>
        <taxon>Ecdysozoa</taxon>
        <taxon>Arthropoda</taxon>
        <taxon>Hexapoda</taxon>
        <taxon>Insecta</taxon>
        <taxon>Pterygota</taxon>
        <taxon>Neoptera</taxon>
        <taxon>Endopterygota</taxon>
        <taxon>Coleoptera</taxon>
        <taxon>Polyphaga</taxon>
        <taxon>Staphyliniformia</taxon>
        <taxon>Silphidae</taxon>
        <taxon>Nicrophorinae</taxon>
        <taxon>Nicrophorus</taxon>
    </lineage>
</organism>
<gene>
    <name evidence="6" type="primary">LOC108564752</name>
</gene>
<keyword evidence="1 3" id="KW-0863">Zinc-finger</keyword>
<feature type="domain" description="RING-type" evidence="4">
    <location>
        <begin position="23"/>
        <end position="59"/>
    </location>
</feature>
<dbReference type="SUPFAM" id="SSF48695">
    <property type="entry name" value="Multiheme cytochromes"/>
    <property type="match status" value="1"/>
</dbReference>
<keyword evidence="2" id="KW-0862">Zinc</keyword>
<evidence type="ECO:0000256" key="3">
    <source>
        <dbReference type="PROSITE-ProRule" id="PRU00175"/>
    </source>
</evidence>
<evidence type="ECO:0000256" key="1">
    <source>
        <dbReference type="ARBA" id="ARBA00022771"/>
    </source>
</evidence>
<keyword evidence="1 3" id="KW-0479">Metal-binding</keyword>
<dbReference type="Gene3D" id="3.30.40.10">
    <property type="entry name" value="Zinc/RING finger domain, C3HC4 (zinc finger)"/>
    <property type="match status" value="2"/>
</dbReference>
<dbReference type="PROSITE" id="PS50089">
    <property type="entry name" value="ZF_RING_2"/>
    <property type="match status" value="2"/>
</dbReference>
<feature type="domain" description="RING-type" evidence="4">
    <location>
        <begin position="96"/>
        <end position="129"/>
    </location>
</feature>
<proteinExistence type="predicted"/>
<accession>A0ABM1MXQ4</accession>
<evidence type="ECO:0000313" key="5">
    <source>
        <dbReference type="Proteomes" id="UP000695000"/>
    </source>
</evidence>
<protein>
    <submittedName>
        <fullName evidence="6">E3 ubiquitin-protein ligase MIB2-like</fullName>
    </submittedName>
</protein>
<dbReference type="GeneID" id="108564752"/>
<dbReference type="Pfam" id="PF13920">
    <property type="entry name" value="zf-C3HC4_3"/>
    <property type="match status" value="1"/>
</dbReference>
<keyword evidence="5" id="KW-1185">Reference proteome</keyword>
<sequence length="139" mass="15570">MSSKEADSNMDTFVDNFEMLKTCSNCHKSAEENVTYMPCTHKLTCFSCSANIKKCYKCRADIESRVTPDGQVFKVTATGNGGIEAFLQRFNDSLRCNICKNSTADVAFICSHKACSMCSPKLTKCHVCKQDIFLKIKMF</sequence>
<dbReference type="InterPro" id="IPR013083">
    <property type="entry name" value="Znf_RING/FYVE/PHD"/>
</dbReference>
<name>A0ABM1MXQ4_NICVS</name>
<evidence type="ECO:0000259" key="4">
    <source>
        <dbReference type="PROSITE" id="PS50089"/>
    </source>
</evidence>
<dbReference type="RefSeq" id="XP_017779354.1">
    <property type="nucleotide sequence ID" value="XM_017923865.1"/>
</dbReference>
<evidence type="ECO:0000256" key="2">
    <source>
        <dbReference type="ARBA" id="ARBA00022833"/>
    </source>
</evidence>
<evidence type="ECO:0000313" key="6">
    <source>
        <dbReference type="RefSeq" id="XP_017779354.1"/>
    </source>
</evidence>
<dbReference type="InterPro" id="IPR036280">
    <property type="entry name" value="Multihaem_cyt_sf"/>
</dbReference>